<dbReference type="Proteomes" id="UP001515480">
    <property type="component" value="Unassembled WGS sequence"/>
</dbReference>
<reference evidence="1 2" key="1">
    <citation type="journal article" date="2024" name="Science">
        <title>Giant polyketide synthase enzymes in the biosynthesis of giant marine polyether toxins.</title>
        <authorList>
            <person name="Fallon T.R."/>
            <person name="Shende V.V."/>
            <person name="Wierzbicki I.H."/>
            <person name="Pendleton A.L."/>
            <person name="Watervoot N.F."/>
            <person name="Auber R.P."/>
            <person name="Gonzalez D.J."/>
            <person name="Wisecaver J.H."/>
            <person name="Moore B.S."/>
        </authorList>
    </citation>
    <scope>NUCLEOTIDE SEQUENCE [LARGE SCALE GENOMIC DNA]</scope>
    <source>
        <strain evidence="1 2">12B1</strain>
    </source>
</reference>
<comment type="caution">
    <text evidence="1">The sequence shown here is derived from an EMBL/GenBank/DDBJ whole genome shotgun (WGS) entry which is preliminary data.</text>
</comment>
<evidence type="ECO:0000313" key="2">
    <source>
        <dbReference type="Proteomes" id="UP001515480"/>
    </source>
</evidence>
<protein>
    <submittedName>
        <fullName evidence="1">Uncharacterized protein</fullName>
    </submittedName>
</protein>
<proteinExistence type="predicted"/>
<evidence type="ECO:0000313" key="1">
    <source>
        <dbReference type="EMBL" id="KAL1510225.1"/>
    </source>
</evidence>
<sequence>MPAPDAAAEHSHFEELSTACLQHIACISGTLEVSSQLARVSKGVRASLQMHDEARPLAVPIWCSPGPGSAEQSVVQWDERLGTLTRTDRPGHAFVVFSERLVNTSAIVQFHITSLDAIGGIEFGVVAAECDPSRGFEASRFKIERRCWFDGVGRMHTGGSIDGAHVGTTAVRITPHGERVRRGDQLGMAFVANPPALALLLNGRLAGPFVLLRRPCDELPGYRFFLRFDMVPGLQVRQVVQSPVPVDIKALARQPDVPPRPIGPNDPNLVVRSGGLDSRLHGVRLHALSPTVGHLRSTLCRMFMCEARLLELRATLFVGMGKPGSLGSFRSLRDDDEPLDAIGIHLAPNGSQLVDVFAFCPAMVV</sequence>
<organism evidence="1 2">
    <name type="scientific">Prymnesium parvum</name>
    <name type="common">Toxic golden alga</name>
    <dbReference type="NCBI Taxonomy" id="97485"/>
    <lineage>
        <taxon>Eukaryota</taxon>
        <taxon>Haptista</taxon>
        <taxon>Haptophyta</taxon>
        <taxon>Prymnesiophyceae</taxon>
        <taxon>Prymnesiales</taxon>
        <taxon>Prymnesiaceae</taxon>
        <taxon>Prymnesium</taxon>
    </lineage>
</organism>
<accession>A0AB34J040</accession>
<keyword evidence="2" id="KW-1185">Reference proteome</keyword>
<dbReference type="EMBL" id="JBGBPQ010000015">
    <property type="protein sequence ID" value="KAL1510225.1"/>
    <property type="molecule type" value="Genomic_DNA"/>
</dbReference>
<dbReference type="AlphaFoldDB" id="A0AB34J040"/>
<gene>
    <name evidence="1" type="ORF">AB1Y20_006552</name>
</gene>
<name>A0AB34J040_PRYPA</name>